<accession>A0A382I0P2</accession>
<proteinExistence type="inferred from homology"/>
<dbReference type="GO" id="GO:2001295">
    <property type="term" value="P:malonyl-CoA biosynthetic process"/>
    <property type="evidence" value="ECO:0007669"/>
    <property type="project" value="UniProtKB-UniPathway"/>
</dbReference>
<evidence type="ECO:0000256" key="9">
    <source>
        <dbReference type="ARBA" id="ARBA00023160"/>
    </source>
</evidence>
<dbReference type="Pfam" id="PF03255">
    <property type="entry name" value="ACCA"/>
    <property type="match status" value="1"/>
</dbReference>
<dbReference type="NCBIfam" id="TIGR00513">
    <property type="entry name" value="accA"/>
    <property type="match status" value="1"/>
</dbReference>
<name>A0A382I0P2_9ZZZZ</name>
<keyword evidence="3" id="KW-0444">Lipid biosynthesis</keyword>
<dbReference type="PANTHER" id="PTHR42853:SF3">
    <property type="entry name" value="ACETYL-COENZYME A CARBOXYLASE CARBOXYL TRANSFERASE SUBUNIT ALPHA, CHLOROPLASTIC"/>
    <property type="match status" value="1"/>
</dbReference>
<keyword evidence="4" id="KW-0808">Transferase</keyword>
<evidence type="ECO:0000256" key="6">
    <source>
        <dbReference type="ARBA" id="ARBA00022832"/>
    </source>
</evidence>
<organism evidence="12">
    <name type="scientific">marine metagenome</name>
    <dbReference type="NCBI Taxonomy" id="408172"/>
    <lineage>
        <taxon>unclassified sequences</taxon>
        <taxon>metagenomes</taxon>
        <taxon>ecological metagenomes</taxon>
    </lineage>
</organism>
<comment type="pathway">
    <text evidence="1">Lipid metabolism; malonyl-CoA biosynthesis; malonyl-CoA from acetyl-CoA: step 1/1.</text>
</comment>
<dbReference type="GO" id="GO:0003989">
    <property type="term" value="F:acetyl-CoA carboxylase activity"/>
    <property type="evidence" value="ECO:0007669"/>
    <property type="project" value="InterPro"/>
</dbReference>
<keyword evidence="9" id="KW-0275">Fatty acid biosynthesis</keyword>
<protein>
    <recommendedName>
        <fullName evidence="2">acetyl-CoA carboxytransferase</fullName>
        <ecNumber evidence="2">2.1.3.15</ecNumber>
    </recommendedName>
</protein>
<dbReference type="PRINTS" id="PR01069">
    <property type="entry name" value="ACCCTRFRASEA"/>
</dbReference>
<dbReference type="EMBL" id="UINC01064336">
    <property type="protein sequence ID" value="SVB92899.1"/>
    <property type="molecule type" value="Genomic_DNA"/>
</dbReference>
<sequence>MKHLLDFEKPYIDLQRKLEDLRDHPEETHVNVDIGDEIRQLEEKIEAKKRELYSNLTAWQRVQLARHPQRPYSLDYINHTFSGFSELHGDRLFHDDHAMVAGFAMLGQHRVMVVGTQKGRDTKENIKRNFGCAHPEGYRKALRIMGIANRFGLPIVCLIDTAGAYPGVAAEERHIAKAIAINLREMALFSVPMISVVIGEGGSGGALGIGVSDHTLILENAYYSVISPEGCAAILWKDRAAAPQAAEALKITADDLLELGLVDEVVPEPLGGAHNDHAAMTDTLKDVLLKNLEELEKIDPEVRLKERYEKYRRHGQYIEG</sequence>
<dbReference type="PROSITE" id="PS50989">
    <property type="entry name" value="COA_CT_CTER"/>
    <property type="match status" value="1"/>
</dbReference>
<dbReference type="SUPFAM" id="SSF52096">
    <property type="entry name" value="ClpP/crotonase"/>
    <property type="match status" value="1"/>
</dbReference>
<evidence type="ECO:0000313" key="12">
    <source>
        <dbReference type="EMBL" id="SVB92899.1"/>
    </source>
</evidence>
<keyword evidence="6" id="KW-0276">Fatty acid metabolism</keyword>
<dbReference type="PANTHER" id="PTHR42853">
    <property type="entry name" value="ACETYL-COENZYME A CARBOXYLASE CARBOXYL TRANSFERASE SUBUNIT ALPHA"/>
    <property type="match status" value="1"/>
</dbReference>
<keyword evidence="8" id="KW-0443">Lipid metabolism</keyword>
<dbReference type="InterPro" id="IPR001095">
    <property type="entry name" value="Acetyl_CoA_COase_a_su"/>
</dbReference>
<keyword evidence="7" id="KW-0067">ATP-binding</keyword>
<evidence type="ECO:0000256" key="8">
    <source>
        <dbReference type="ARBA" id="ARBA00023098"/>
    </source>
</evidence>
<dbReference type="NCBIfam" id="NF041504">
    <property type="entry name" value="AccA_sub"/>
    <property type="match status" value="1"/>
</dbReference>
<evidence type="ECO:0000256" key="7">
    <source>
        <dbReference type="ARBA" id="ARBA00022840"/>
    </source>
</evidence>
<keyword evidence="5" id="KW-0547">Nucleotide-binding</keyword>
<evidence type="ECO:0000256" key="1">
    <source>
        <dbReference type="ARBA" id="ARBA00004956"/>
    </source>
</evidence>
<dbReference type="GO" id="GO:0005524">
    <property type="term" value="F:ATP binding"/>
    <property type="evidence" value="ECO:0007669"/>
    <property type="project" value="UniProtKB-KW"/>
</dbReference>
<dbReference type="GO" id="GO:0009317">
    <property type="term" value="C:acetyl-CoA carboxylase complex"/>
    <property type="evidence" value="ECO:0007669"/>
    <property type="project" value="InterPro"/>
</dbReference>
<comment type="catalytic activity">
    <reaction evidence="10">
        <text>N(6)-carboxybiotinyl-L-lysyl-[protein] + acetyl-CoA = N(6)-biotinyl-L-lysyl-[protein] + malonyl-CoA</text>
        <dbReference type="Rhea" id="RHEA:54728"/>
        <dbReference type="Rhea" id="RHEA-COMP:10505"/>
        <dbReference type="Rhea" id="RHEA-COMP:10506"/>
        <dbReference type="ChEBI" id="CHEBI:57288"/>
        <dbReference type="ChEBI" id="CHEBI:57384"/>
        <dbReference type="ChEBI" id="CHEBI:83144"/>
        <dbReference type="ChEBI" id="CHEBI:83145"/>
        <dbReference type="EC" id="2.1.3.15"/>
    </reaction>
</comment>
<evidence type="ECO:0000259" key="11">
    <source>
        <dbReference type="PROSITE" id="PS50989"/>
    </source>
</evidence>
<evidence type="ECO:0000256" key="4">
    <source>
        <dbReference type="ARBA" id="ARBA00022679"/>
    </source>
</evidence>
<dbReference type="NCBIfam" id="NF004344">
    <property type="entry name" value="PRK05724.1"/>
    <property type="match status" value="1"/>
</dbReference>
<evidence type="ECO:0000256" key="5">
    <source>
        <dbReference type="ARBA" id="ARBA00022741"/>
    </source>
</evidence>
<dbReference type="GO" id="GO:0006633">
    <property type="term" value="P:fatty acid biosynthetic process"/>
    <property type="evidence" value="ECO:0007669"/>
    <property type="project" value="UniProtKB-KW"/>
</dbReference>
<reference evidence="12" key="1">
    <citation type="submission" date="2018-05" db="EMBL/GenBank/DDBJ databases">
        <authorList>
            <person name="Lanie J.A."/>
            <person name="Ng W.-L."/>
            <person name="Kazmierczak K.M."/>
            <person name="Andrzejewski T.M."/>
            <person name="Davidsen T.M."/>
            <person name="Wayne K.J."/>
            <person name="Tettelin H."/>
            <person name="Glass J.I."/>
            <person name="Rusch D."/>
            <person name="Podicherti R."/>
            <person name="Tsui H.-C.T."/>
            <person name="Winkler M.E."/>
        </authorList>
    </citation>
    <scope>NUCLEOTIDE SEQUENCE</scope>
</reference>
<dbReference type="InterPro" id="IPR029045">
    <property type="entry name" value="ClpP/crotonase-like_dom_sf"/>
</dbReference>
<dbReference type="Gene3D" id="3.90.226.10">
    <property type="entry name" value="2-enoyl-CoA Hydratase, Chain A, domain 1"/>
    <property type="match status" value="1"/>
</dbReference>
<evidence type="ECO:0000256" key="10">
    <source>
        <dbReference type="ARBA" id="ARBA00049152"/>
    </source>
</evidence>
<dbReference type="GO" id="GO:0016743">
    <property type="term" value="F:carboxyl- or carbamoyltransferase activity"/>
    <property type="evidence" value="ECO:0007669"/>
    <property type="project" value="InterPro"/>
</dbReference>
<dbReference type="InterPro" id="IPR011763">
    <property type="entry name" value="COA_CT_C"/>
</dbReference>
<dbReference type="EC" id="2.1.3.15" evidence="2"/>
<evidence type="ECO:0000256" key="2">
    <source>
        <dbReference type="ARBA" id="ARBA00011883"/>
    </source>
</evidence>
<dbReference type="UniPathway" id="UPA00655">
    <property type="reaction ID" value="UER00711"/>
</dbReference>
<dbReference type="HAMAP" id="MF_00823">
    <property type="entry name" value="AcetylCoA_CT_alpha"/>
    <property type="match status" value="1"/>
</dbReference>
<feature type="domain" description="CoA carboxyltransferase C-terminal" evidence="11">
    <location>
        <begin position="40"/>
        <end position="294"/>
    </location>
</feature>
<gene>
    <name evidence="12" type="ORF">METZ01_LOCUS245753</name>
</gene>
<evidence type="ECO:0000256" key="3">
    <source>
        <dbReference type="ARBA" id="ARBA00022516"/>
    </source>
</evidence>
<dbReference type="AlphaFoldDB" id="A0A382I0P2"/>